<protein>
    <submittedName>
        <fullName evidence="4">Uncharacterized protein</fullName>
    </submittedName>
</protein>
<keyword evidence="2" id="KW-0812">Transmembrane</keyword>
<feature type="signal peptide" evidence="3">
    <location>
        <begin position="1"/>
        <end position="22"/>
    </location>
</feature>
<dbReference type="EMBL" id="HBHX01005731">
    <property type="protein sequence ID" value="CAE0102443.1"/>
    <property type="molecule type" value="Transcribed_RNA"/>
</dbReference>
<evidence type="ECO:0000256" key="2">
    <source>
        <dbReference type="SAM" id="Phobius"/>
    </source>
</evidence>
<feature type="region of interest" description="Disordered" evidence="1">
    <location>
        <begin position="122"/>
        <end position="143"/>
    </location>
</feature>
<keyword evidence="2" id="KW-1133">Transmembrane helix</keyword>
<organism evidence="4">
    <name type="scientific">Haptolina ericina</name>
    <dbReference type="NCBI Taxonomy" id="156174"/>
    <lineage>
        <taxon>Eukaryota</taxon>
        <taxon>Haptista</taxon>
        <taxon>Haptophyta</taxon>
        <taxon>Prymnesiophyceae</taxon>
        <taxon>Prymnesiales</taxon>
        <taxon>Prymnesiaceae</taxon>
        <taxon>Haptolina</taxon>
    </lineage>
</organism>
<gene>
    <name evidence="4" type="ORF">HERI1096_LOCUS3100</name>
</gene>
<name>A0A7S3AG19_9EUKA</name>
<feature type="transmembrane region" description="Helical" evidence="2">
    <location>
        <begin position="81"/>
        <end position="100"/>
    </location>
</feature>
<feature type="compositionally biased region" description="Polar residues" evidence="1">
    <location>
        <begin position="132"/>
        <end position="143"/>
    </location>
</feature>
<feature type="chain" id="PRO_5031009162" evidence="3">
    <location>
        <begin position="23"/>
        <end position="143"/>
    </location>
</feature>
<evidence type="ECO:0000256" key="3">
    <source>
        <dbReference type="SAM" id="SignalP"/>
    </source>
</evidence>
<feature type="transmembrane region" description="Helical" evidence="2">
    <location>
        <begin position="58"/>
        <end position="76"/>
    </location>
</feature>
<accession>A0A7S3AG19</accession>
<keyword evidence="3" id="KW-0732">Signal</keyword>
<reference evidence="4" key="1">
    <citation type="submission" date="2021-01" db="EMBL/GenBank/DDBJ databases">
        <authorList>
            <person name="Corre E."/>
            <person name="Pelletier E."/>
            <person name="Niang G."/>
            <person name="Scheremetjew M."/>
            <person name="Finn R."/>
            <person name="Kale V."/>
            <person name="Holt S."/>
            <person name="Cochrane G."/>
            <person name="Meng A."/>
            <person name="Brown T."/>
            <person name="Cohen L."/>
        </authorList>
    </citation>
    <scope>NUCLEOTIDE SEQUENCE</scope>
    <source>
        <strain evidence="4">CCMP281</strain>
    </source>
</reference>
<evidence type="ECO:0000256" key="1">
    <source>
        <dbReference type="SAM" id="MobiDB-lite"/>
    </source>
</evidence>
<dbReference type="AlphaFoldDB" id="A0A7S3AG19"/>
<evidence type="ECO:0000313" key="4">
    <source>
        <dbReference type="EMBL" id="CAE0102443.1"/>
    </source>
</evidence>
<proteinExistence type="predicted"/>
<keyword evidence="2" id="KW-0472">Membrane</keyword>
<sequence length="143" mass="15839">MSVNGAPLKALRLLLLPGHVWREAWQGGDRGMHELHESALEIAADHSSWWSKVQRHDVLLASSSFCIFGAIASLLARRMHFLSIVGLLLFGASMMMNSHVPSVQYLLCCALAMHDVASRSHWAEDHDPHNELQGQDQGHGTPQ</sequence>